<gene>
    <name evidence="1" type="ORF">ACFYXI_19380</name>
</gene>
<sequence>MTATAADYTWFRERFSYLAEAYCFTLIRGLTSEELAARLGAQTDEFPGMTFEELVDSSFSGPGAYGTWDGHFFGAVPVGDWVLIVEPNGFLGVTKEAIVPLSAGTRLVSHFRNVNSVNYFYWVEDGDIRLFFEPLSPSPRYGSDPDGLVEIMQQVGFDLRSGGNHNLFIGAAFALAEHLTGIKVTPQLLEKSIYSCGVAPGSW</sequence>
<dbReference type="EMBL" id="JBIASD010000012">
    <property type="protein sequence ID" value="MFF3667759.1"/>
    <property type="molecule type" value="Genomic_DNA"/>
</dbReference>
<evidence type="ECO:0000313" key="1">
    <source>
        <dbReference type="EMBL" id="MFF3667759.1"/>
    </source>
</evidence>
<dbReference type="InterPro" id="IPR045592">
    <property type="entry name" value="DUF6461"/>
</dbReference>
<evidence type="ECO:0000313" key="2">
    <source>
        <dbReference type="Proteomes" id="UP001602013"/>
    </source>
</evidence>
<accession>A0ABW6SRY9</accession>
<dbReference type="Pfam" id="PF20062">
    <property type="entry name" value="DUF6461"/>
    <property type="match status" value="1"/>
</dbReference>
<comment type="caution">
    <text evidence="1">The sequence shown here is derived from an EMBL/GenBank/DDBJ whole genome shotgun (WGS) entry which is preliminary data.</text>
</comment>
<keyword evidence="2" id="KW-1185">Reference proteome</keyword>
<dbReference type="Proteomes" id="UP001602013">
    <property type="component" value="Unassembled WGS sequence"/>
</dbReference>
<proteinExistence type="predicted"/>
<name>A0ABW6SRY9_9ACTN</name>
<reference evidence="1 2" key="1">
    <citation type="submission" date="2024-10" db="EMBL/GenBank/DDBJ databases">
        <title>The Natural Products Discovery Center: Release of the First 8490 Sequenced Strains for Exploring Actinobacteria Biosynthetic Diversity.</title>
        <authorList>
            <person name="Kalkreuter E."/>
            <person name="Kautsar S.A."/>
            <person name="Yang D."/>
            <person name="Bader C.D."/>
            <person name="Teijaro C.N."/>
            <person name="Fluegel L."/>
            <person name="Davis C.M."/>
            <person name="Simpson J.R."/>
            <person name="Lauterbach L."/>
            <person name="Steele A.D."/>
            <person name="Gui C."/>
            <person name="Meng S."/>
            <person name="Li G."/>
            <person name="Viehrig K."/>
            <person name="Ye F."/>
            <person name="Su P."/>
            <person name="Kiefer A.F."/>
            <person name="Nichols A."/>
            <person name="Cepeda A.J."/>
            <person name="Yan W."/>
            <person name="Fan B."/>
            <person name="Jiang Y."/>
            <person name="Adhikari A."/>
            <person name="Zheng C.-J."/>
            <person name="Schuster L."/>
            <person name="Cowan T.M."/>
            <person name="Smanski M.J."/>
            <person name="Chevrette M.G."/>
            <person name="De Carvalho L.P.S."/>
            <person name="Shen B."/>
        </authorList>
    </citation>
    <scope>NUCLEOTIDE SEQUENCE [LARGE SCALE GENOMIC DNA]</scope>
    <source>
        <strain evidence="1 2">NPDC002173</strain>
    </source>
</reference>
<dbReference type="RefSeq" id="WP_387412907.1">
    <property type="nucleotide sequence ID" value="NZ_JBIASD010000012.1"/>
</dbReference>
<protein>
    <submittedName>
        <fullName evidence="1">DUF6461 domain-containing protein</fullName>
    </submittedName>
</protein>
<organism evidence="1 2">
    <name type="scientific">Microtetraspora malaysiensis</name>
    <dbReference type="NCBI Taxonomy" id="161358"/>
    <lineage>
        <taxon>Bacteria</taxon>
        <taxon>Bacillati</taxon>
        <taxon>Actinomycetota</taxon>
        <taxon>Actinomycetes</taxon>
        <taxon>Streptosporangiales</taxon>
        <taxon>Streptosporangiaceae</taxon>
        <taxon>Microtetraspora</taxon>
    </lineage>
</organism>